<protein>
    <submittedName>
        <fullName evidence="4">Uncharacterized protein</fullName>
    </submittedName>
</protein>
<proteinExistence type="predicted"/>
<dbReference type="Gene3D" id="3.40.630.10">
    <property type="entry name" value="Zn peptidases"/>
    <property type="match status" value="1"/>
</dbReference>
<dbReference type="SUPFAM" id="SSF101821">
    <property type="entry name" value="Aminopeptidase/glucanase lid domain"/>
    <property type="match status" value="1"/>
</dbReference>
<dbReference type="InterPro" id="IPR051464">
    <property type="entry name" value="Peptidase_M42_aminopept"/>
</dbReference>
<dbReference type="SUPFAM" id="SSF53187">
    <property type="entry name" value="Zn-dependent exopeptidases"/>
    <property type="match status" value="1"/>
</dbReference>
<reference evidence="4 6" key="2">
    <citation type="submission" date="2013-03" db="EMBL/GenBank/DDBJ databases">
        <title>The Genome Sequence of Enterococcus avium ATCC_14025 (PacBio/Illumina hybrid assembly).</title>
        <authorList>
            <consortium name="The Broad Institute Genomics Platform"/>
            <consortium name="The Broad Institute Genome Sequencing Center for Infectious Disease"/>
            <person name="Earl A."/>
            <person name="Russ C."/>
            <person name="Gilmore M."/>
            <person name="Surin D."/>
            <person name="Walker B."/>
            <person name="Young S."/>
            <person name="Zeng Q."/>
            <person name="Gargeya S."/>
            <person name="Fitzgerald M."/>
            <person name="Haas B."/>
            <person name="Abouelleil A."/>
            <person name="Allen A.W."/>
            <person name="Alvarado L."/>
            <person name="Arachchi H.M."/>
            <person name="Berlin A.M."/>
            <person name="Chapman S.B."/>
            <person name="Gainer-Dewar J."/>
            <person name="Goldberg J."/>
            <person name="Griggs A."/>
            <person name="Gujja S."/>
            <person name="Hansen M."/>
            <person name="Howarth C."/>
            <person name="Imamovic A."/>
            <person name="Ireland A."/>
            <person name="Larimer J."/>
            <person name="McCowan C."/>
            <person name="Murphy C."/>
            <person name="Pearson M."/>
            <person name="Poon T.W."/>
            <person name="Priest M."/>
            <person name="Roberts A."/>
            <person name="Saif S."/>
            <person name="Shea T."/>
            <person name="Sisk P."/>
            <person name="Sykes S."/>
            <person name="Wortman J."/>
            <person name="Nusbaum C."/>
            <person name="Birren B."/>
        </authorList>
    </citation>
    <scope>NUCLEOTIDE SEQUENCE [LARGE SCALE GENOMIC DNA]</scope>
    <source>
        <strain evidence="4 6">ATCC 14025</strain>
    </source>
</reference>
<evidence type="ECO:0000256" key="1">
    <source>
        <dbReference type="ARBA" id="ARBA00022723"/>
    </source>
</evidence>
<dbReference type="Pfam" id="PF05343">
    <property type="entry name" value="Peptidase_M42"/>
    <property type="match status" value="1"/>
</dbReference>
<gene>
    <name evidence="4" type="ORF">I570_00439</name>
    <name evidence="3" type="ORF">OMU_01725</name>
</gene>
<keyword evidence="5" id="KW-1185">Reference proteome</keyword>
<dbReference type="PANTHER" id="PTHR32481:SF0">
    <property type="entry name" value="AMINOPEPTIDASE YPDE-RELATED"/>
    <property type="match status" value="1"/>
</dbReference>
<evidence type="ECO:0000313" key="4">
    <source>
        <dbReference type="EMBL" id="EOU26683.1"/>
    </source>
</evidence>
<dbReference type="EMBL" id="AHYV01000013">
    <property type="protein sequence ID" value="EOT47356.1"/>
    <property type="molecule type" value="Genomic_DNA"/>
</dbReference>
<dbReference type="Proteomes" id="UP000014104">
    <property type="component" value="Unassembled WGS sequence"/>
</dbReference>
<evidence type="ECO:0000313" key="5">
    <source>
        <dbReference type="Proteomes" id="UP000014104"/>
    </source>
</evidence>
<keyword evidence="1" id="KW-0479">Metal-binding</keyword>
<reference evidence="3 5" key="1">
    <citation type="submission" date="2013-03" db="EMBL/GenBank/DDBJ databases">
        <title>The Genome Sequence of Enterococcus avium ATCC_14025 (Illumina only assembly).</title>
        <authorList>
            <consortium name="The Broad Institute Genomics Platform"/>
            <consortium name="The Broad Institute Genome Sequencing Center for Infectious Disease"/>
            <person name="Earl A."/>
            <person name="Russ C."/>
            <person name="Gilmore M."/>
            <person name="Surin D."/>
            <person name="Walker B."/>
            <person name="Young S."/>
            <person name="Zeng Q."/>
            <person name="Gargeya S."/>
            <person name="Fitzgerald M."/>
            <person name="Haas B."/>
            <person name="Abouelleil A."/>
            <person name="Allen A.W."/>
            <person name="Alvarado L."/>
            <person name="Arachchi H.M."/>
            <person name="Berlin A.M."/>
            <person name="Chapman S.B."/>
            <person name="Gainer-Dewar J."/>
            <person name="Goldberg J."/>
            <person name="Griggs A."/>
            <person name="Gujja S."/>
            <person name="Hansen M."/>
            <person name="Howarth C."/>
            <person name="Imamovic A."/>
            <person name="Ireland A."/>
            <person name="Larimer J."/>
            <person name="McCowan C."/>
            <person name="Murphy C."/>
            <person name="Pearson M."/>
            <person name="Poon T.W."/>
            <person name="Priest M."/>
            <person name="Roberts A."/>
            <person name="Saif S."/>
            <person name="Shea T."/>
            <person name="Sisk P."/>
            <person name="Sykes S."/>
            <person name="Wortman J."/>
            <person name="Nusbaum C."/>
            <person name="Birren B."/>
        </authorList>
    </citation>
    <scope>NUCLEOTIDE SEQUENCE [LARGE SCALE GENOMIC DNA]</scope>
    <source>
        <strain evidence="3 5">ATCC 14025</strain>
    </source>
</reference>
<comment type="caution">
    <text evidence="4">The sequence shown here is derived from an EMBL/GenBank/DDBJ whole genome shotgun (WGS) entry which is preliminary data.</text>
</comment>
<accession>A0AAV3J420</accession>
<dbReference type="GO" id="GO:0046872">
    <property type="term" value="F:metal ion binding"/>
    <property type="evidence" value="ECO:0007669"/>
    <property type="project" value="UniProtKB-KW"/>
</dbReference>
<dbReference type="PANTHER" id="PTHR32481">
    <property type="entry name" value="AMINOPEPTIDASE"/>
    <property type="match status" value="1"/>
</dbReference>
<evidence type="ECO:0000256" key="2">
    <source>
        <dbReference type="ARBA" id="ARBA00022801"/>
    </source>
</evidence>
<dbReference type="Proteomes" id="UP000014107">
    <property type="component" value="Unassembled WGS sequence"/>
</dbReference>
<name>A0AAV3J420_ENTAV</name>
<keyword evidence="2" id="KW-0378">Hydrolase</keyword>
<dbReference type="EMBL" id="ASWL01000001">
    <property type="protein sequence ID" value="EOU26683.1"/>
    <property type="molecule type" value="Genomic_DNA"/>
</dbReference>
<dbReference type="InterPro" id="IPR008007">
    <property type="entry name" value="Peptidase_M42"/>
</dbReference>
<organism evidence="4 6">
    <name type="scientific">Enterococcus avium ATCC 14025</name>
    <dbReference type="NCBI Taxonomy" id="1140002"/>
    <lineage>
        <taxon>Bacteria</taxon>
        <taxon>Bacillati</taxon>
        <taxon>Bacillota</taxon>
        <taxon>Bacilli</taxon>
        <taxon>Lactobacillales</taxon>
        <taxon>Enterococcaceae</taxon>
        <taxon>Enterococcus</taxon>
    </lineage>
</organism>
<evidence type="ECO:0000313" key="3">
    <source>
        <dbReference type="EMBL" id="EOT47356.1"/>
    </source>
</evidence>
<evidence type="ECO:0000313" key="6">
    <source>
        <dbReference type="Proteomes" id="UP000014107"/>
    </source>
</evidence>
<dbReference type="GO" id="GO:0016787">
    <property type="term" value="F:hydrolase activity"/>
    <property type="evidence" value="ECO:0007669"/>
    <property type="project" value="UniProtKB-KW"/>
</dbReference>
<dbReference type="AlphaFoldDB" id="A0AAV3J420"/>
<sequence length="137" mass="15172">MNIEFLKNLSNADGIASNEKEVRQAILAELEELPYEKQTDGLGSLIFTKKGKSSKSIMICGHMDEVGFMVRSISNLGLIHLMVVGGVKPIAQHLQKIRITTFDGKKSAESLTASIAMEKRKIFIVISAQRQLKRLLS</sequence>